<keyword evidence="3" id="KW-1185">Reference proteome</keyword>
<feature type="compositionally biased region" description="Polar residues" evidence="1">
    <location>
        <begin position="1"/>
        <end position="12"/>
    </location>
</feature>
<gene>
    <name evidence="2" type="ORF">PNOK_0485700</name>
</gene>
<comment type="caution">
    <text evidence="2">The sequence shown here is derived from an EMBL/GenBank/DDBJ whole genome shotgun (WGS) entry which is preliminary data.</text>
</comment>
<dbReference type="EMBL" id="NBII01000004">
    <property type="protein sequence ID" value="PAV19923.1"/>
    <property type="molecule type" value="Genomic_DNA"/>
</dbReference>
<protein>
    <submittedName>
        <fullName evidence="2">Uncharacterized protein</fullName>
    </submittedName>
</protein>
<evidence type="ECO:0000256" key="1">
    <source>
        <dbReference type="SAM" id="MobiDB-lite"/>
    </source>
</evidence>
<evidence type="ECO:0000313" key="2">
    <source>
        <dbReference type="EMBL" id="PAV19923.1"/>
    </source>
</evidence>
<name>A0A286UJX4_9AGAM</name>
<sequence>MSRKTATATITRAPTLPITAARSTTAKAQVSPRRVPVASSSSFEPKPKLAKAATTTSITPLSKTKENAASNSLKPKTPPKASKSNLSKRQQEISDGLRKLKKLAPGTTGYIDSALRIRARCVTTAEKLASERDDPKNAFRKEELERDFKFVINNQTKTVDELLRSWAAMASQVEATKMSSADAVSNLKEGWDSLEGRLMRSVDTSS</sequence>
<dbReference type="Proteomes" id="UP000217199">
    <property type="component" value="Unassembled WGS sequence"/>
</dbReference>
<feature type="region of interest" description="Disordered" evidence="1">
    <location>
        <begin position="1"/>
        <end position="99"/>
    </location>
</feature>
<dbReference type="InParanoid" id="A0A286UJX4"/>
<feature type="compositionally biased region" description="Basic and acidic residues" evidence="1">
    <location>
        <begin position="89"/>
        <end position="98"/>
    </location>
</feature>
<reference evidence="2 3" key="1">
    <citation type="journal article" date="2017" name="Mol. Ecol.">
        <title>Comparative and population genomic landscape of Phellinus noxius: A hypervariable fungus causing root rot in trees.</title>
        <authorList>
            <person name="Chung C.L."/>
            <person name="Lee T.J."/>
            <person name="Akiba M."/>
            <person name="Lee H.H."/>
            <person name="Kuo T.H."/>
            <person name="Liu D."/>
            <person name="Ke H.M."/>
            <person name="Yokoi T."/>
            <person name="Roa M.B."/>
            <person name="Lu M.J."/>
            <person name="Chang Y.Y."/>
            <person name="Ann P.J."/>
            <person name="Tsai J.N."/>
            <person name="Chen C.Y."/>
            <person name="Tzean S.S."/>
            <person name="Ota Y."/>
            <person name="Hattori T."/>
            <person name="Sahashi N."/>
            <person name="Liou R.F."/>
            <person name="Kikuchi T."/>
            <person name="Tsai I.J."/>
        </authorList>
    </citation>
    <scope>NUCLEOTIDE SEQUENCE [LARGE SCALE GENOMIC DNA]</scope>
    <source>
        <strain evidence="2 3">FFPRI411160</strain>
    </source>
</reference>
<dbReference type="AlphaFoldDB" id="A0A286UJX4"/>
<accession>A0A286UJX4</accession>
<evidence type="ECO:0000313" key="3">
    <source>
        <dbReference type="Proteomes" id="UP000217199"/>
    </source>
</evidence>
<organism evidence="2 3">
    <name type="scientific">Pyrrhoderma noxium</name>
    <dbReference type="NCBI Taxonomy" id="2282107"/>
    <lineage>
        <taxon>Eukaryota</taxon>
        <taxon>Fungi</taxon>
        <taxon>Dikarya</taxon>
        <taxon>Basidiomycota</taxon>
        <taxon>Agaricomycotina</taxon>
        <taxon>Agaricomycetes</taxon>
        <taxon>Hymenochaetales</taxon>
        <taxon>Hymenochaetaceae</taxon>
        <taxon>Pyrrhoderma</taxon>
    </lineage>
</organism>
<proteinExistence type="predicted"/>
<feature type="compositionally biased region" description="Low complexity" evidence="1">
    <location>
        <begin position="30"/>
        <end position="42"/>
    </location>
</feature>
<feature type="compositionally biased region" description="Polar residues" evidence="1">
    <location>
        <begin position="53"/>
        <end position="74"/>
    </location>
</feature>